<sequence>MSSHTDALDDRDLANLAHVRDLFAHADPVPGELAERVKFEITVRALHAEVAELMDSALLTTRGAEAGVGAGVEPTPTDSVTFTAASVSLMVSAGPSEAADGDLVRVDGWVTTPGAQIEAVTSEGSSVVISDAHGRFVLDDLPHGPVHFVVTDPDDKDVRPVITPTIQI</sequence>
<gene>
    <name evidence="1" type="ORF">GCM10023258_39070</name>
</gene>
<reference evidence="2" key="1">
    <citation type="journal article" date="2019" name="Int. J. Syst. Evol. Microbiol.">
        <title>The Global Catalogue of Microorganisms (GCM) 10K type strain sequencing project: providing services to taxonomists for standard genome sequencing and annotation.</title>
        <authorList>
            <consortium name="The Broad Institute Genomics Platform"/>
            <consortium name="The Broad Institute Genome Sequencing Center for Infectious Disease"/>
            <person name="Wu L."/>
            <person name="Ma J."/>
        </authorList>
    </citation>
    <scope>NUCLEOTIDE SEQUENCE [LARGE SCALE GENOMIC DNA]</scope>
    <source>
        <strain evidence="2">JCM 17687</strain>
    </source>
</reference>
<accession>A0ABP9JPW1</accession>
<keyword evidence="2" id="KW-1185">Reference proteome</keyword>
<dbReference type="EMBL" id="BAABIW010000028">
    <property type="protein sequence ID" value="GAA5036279.1"/>
    <property type="molecule type" value="Genomic_DNA"/>
</dbReference>
<proteinExistence type="predicted"/>
<dbReference type="Proteomes" id="UP001500427">
    <property type="component" value="Unassembled WGS sequence"/>
</dbReference>
<evidence type="ECO:0000313" key="1">
    <source>
        <dbReference type="EMBL" id="GAA5036279.1"/>
    </source>
</evidence>
<protein>
    <recommendedName>
        <fullName evidence="3">Carboxypeptidase regulatory-like domain-containing protein</fullName>
    </recommendedName>
</protein>
<evidence type="ECO:0000313" key="2">
    <source>
        <dbReference type="Proteomes" id="UP001500427"/>
    </source>
</evidence>
<comment type="caution">
    <text evidence="1">The sequence shown here is derived from an EMBL/GenBank/DDBJ whole genome shotgun (WGS) entry which is preliminary data.</text>
</comment>
<dbReference type="RefSeq" id="WP_345509215.1">
    <property type="nucleotide sequence ID" value="NZ_BAABIW010000028.1"/>
</dbReference>
<name>A0ABP9JPW1_9MICO</name>
<organism evidence="1 2">
    <name type="scientific">Terrabacter aeriphilus</name>
    <dbReference type="NCBI Taxonomy" id="515662"/>
    <lineage>
        <taxon>Bacteria</taxon>
        <taxon>Bacillati</taxon>
        <taxon>Actinomycetota</taxon>
        <taxon>Actinomycetes</taxon>
        <taxon>Micrococcales</taxon>
        <taxon>Intrasporangiaceae</taxon>
        <taxon>Terrabacter</taxon>
    </lineage>
</organism>
<evidence type="ECO:0008006" key="3">
    <source>
        <dbReference type="Google" id="ProtNLM"/>
    </source>
</evidence>